<dbReference type="AlphaFoldDB" id="A0A8S9FTQ3"/>
<feature type="compositionally biased region" description="Basic and acidic residues" evidence="1">
    <location>
        <begin position="21"/>
        <end position="30"/>
    </location>
</feature>
<gene>
    <name evidence="2" type="ORF">F2Q68_00022907</name>
</gene>
<proteinExistence type="predicted"/>
<feature type="compositionally biased region" description="Low complexity" evidence="1">
    <location>
        <begin position="8"/>
        <end position="17"/>
    </location>
</feature>
<organism evidence="2 3">
    <name type="scientific">Brassica cretica</name>
    <name type="common">Mustard</name>
    <dbReference type="NCBI Taxonomy" id="69181"/>
    <lineage>
        <taxon>Eukaryota</taxon>
        <taxon>Viridiplantae</taxon>
        <taxon>Streptophyta</taxon>
        <taxon>Embryophyta</taxon>
        <taxon>Tracheophyta</taxon>
        <taxon>Spermatophyta</taxon>
        <taxon>Magnoliopsida</taxon>
        <taxon>eudicotyledons</taxon>
        <taxon>Gunneridae</taxon>
        <taxon>Pentapetalae</taxon>
        <taxon>rosids</taxon>
        <taxon>malvids</taxon>
        <taxon>Brassicales</taxon>
        <taxon>Brassicaceae</taxon>
        <taxon>Brassiceae</taxon>
        <taxon>Brassica</taxon>
    </lineage>
</organism>
<dbReference type="Proteomes" id="UP000712281">
    <property type="component" value="Unassembled WGS sequence"/>
</dbReference>
<comment type="caution">
    <text evidence="2">The sequence shown here is derived from an EMBL/GenBank/DDBJ whole genome shotgun (WGS) entry which is preliminary data.</text>
</comment>
<evidence type="ECO:0000256" key="1">
    <source>
        <dbReference type="SAM" id="MobiDB-lite"/>
    </source>
</evidence>
<name>A0A8S9FTQ3_BRACR</name>
<sequence>MADHLIVSSISISSSSSTRKRKEERLDKEGETKTKLFKLRHNNFQEKSRLQPFVFSDRLVNGTEVGVSDMDL</sequence>
<evidence type="ECO:0000313" key="2">
    <source>
        <dbReference type="EMBL" id="KAF2535797.1"/>
    </source>
</evidence>
<feature type="region of interest" description="Disordered" evidence="1">
    <location>
        <begin position="1"/>
        <end position="30"/>
    </location>
</feature>
<reference evidence="2" key="1">
    <citation type="submission" date="2019-12" db="EMBL/GenBank/DDBJ databases">
        <title>Genome sequencing and annotation of Brassica cretica.</title>
        <authorList>
            <person name="Studholme D.J."/>
            <person name="Sarris P.F."/>
        </authorList>
    </citation>
    <scope>NUCLEOTIDE SEQUENCE</scope>
    <source>
        <strain evidence="2">PFS-001/15</strain>
        <tissue evidence="2">Leaf</tissue>
    </source>
</reference>
<evidence type="ECO:0000313" key="3">
    <source>
        <dbReference type="Proteomes" id="UP000712281"/>
    </source>
</evidence>
<protein>
    <submittedName>
        <fullName evidence="2">Uncharacterized protein</fullName>
    </submittedName>
</protein>
<accession>A0A8S9FTQ3</accession>
<dbReference type="EMBL" id="QGKW02002228">
    <property type="protein sequence ID" value="KAF2535797.1"/>
    <property type="molecule type" value="Genomic_DNA"/>
</dbReference>